<organism evidence="1 2">
    <name type="scientific">Trifolium subterraneum</name>
    <name type="common">Subterranean clover</name>
    <dbReference type="NCBI Taxonomy" id="3900"/>
    <lineage>
        <taxon>Eukaryota</taxon>
        <taxon>Viridiplantae</taxon>
        <taxon>Streptophyta</taxon>
        <taxon>Embryophyta</taxon>
        <taxon>Tracheophyta</taxon>
        <taxon>Spermatophyta</taxon>
        <taxon>Magnoliopsida</taxon>
        <taxon>eudicotyledons</taxon>
        <taxon>Gunneridae</taxon>
        <taxon>Pentapetalae</taxon>
        <taxon>rosids</taxon>
        <taxon>fabids</taxon>
        <taxon>Fabales</taxon>
        <taxon>Fabaceae</taxon>
        <taxon>Papilionoideae</taxon>
        <taxon>50 kb inversion clade</taxon>
        <taxon>NPAAA clade</taxon>
        <taxon>Hologalegina</taxon>
        <taxon>IRL clade</taxon>
        <taxon>Trifolieae</taxon>
        <taxon>Trifolium</taxon>
    </lineage>
</organism>
<sequence length="92" mass="10479">MAGEDNPTTDAVRTGVLSKRWQHLWHSCITNLNFTNIYLEDLSSVYKFNESLTKILSVRMAEHNPITSFYLDILYAARPTDIIIVASFVAKT</sequence>
<name>A0A2Z6M9W2_TRISU</name>
<dbReference type="EMBL" id="DF973343">
    <property type="protein sequence ID" value="GAU26843.1"/>
    <property type="molecule type" value="Genomic_DNA"/>
</dbReference>
<protein>
    <submittedName>
        <fullName evidence="1">Uncharacterized protein</fullName>
    </submittedName>
</protein>
<dbReference type="Proteomes" id="UP000242715">
    <property type="component" value="Unassembled WGS sequence"/>
</dbReference>
<keyword evidence="2" id="KW-1185">Reference proteome</keyword>
<dbReference type="OrthoDB" id="1939276at2759"/>
<proteinExistence type="predicted"/>
<evidence type="ECO:0000313" key="1">
    <source>
        <dbReference type="EMBL" id="GAU26843.1"/>
    </source>
</evidence>
<reference evidence="2" key="1">
    <citation type="journal article" date="2017" name="Front. Plant Sci.">
        <title>Climate Clever Clovers: New Paradigm to Reduce the Environmental Footprint of Ruminants by Breeding Low Methanogenic Forages Utilizing Haplotype Variation.</title>
        <authorList>
            <person name="Kaur P."/>
            <person name="Appels R."/>
            <person name="Bayer P.E."/>
            <person name="Keeble-Gagnere G."/>
            <person name="Wang J."/>
            <person name="Hirakawa H."/>
            <person name="Shirasawa K."/>
            <person name="Vercoe P."/>
            <person name="Stefanova K."/>
            <person name="Durmic Z."/>
            <person name="Nichols P."/>
            <person name="Revell C."/>
            <person name="Isobe S.N."/>
            <person name="Edwards D."/>
            <person name="Erskine W."/>
        </authorList>
    </citation>
    <scope>NUCLEOTIDE SEQUENCE [LARGE SCALE GENOMIC DNA]</scope>
    <source>
        <strain evidence="2">cv. Daliak</strain>
    </source>
</reference>
<evidence type="ECO:0000313" key="2">
    <source>
        <dbReference type="Proteomes" id="UP000242715"/>
    </source>
</evidence>
<gene>
    <name evidence="1" type="ORF">TSUD_02450</name>
</gene>
<accession>A0A2Z6M9W2</accession>
<dbReference type="AlphaFoldDB" id="A0A2Z6M9W2"/>